<feature type="non-terminal residue" evidence="4">
    <location>
        <position position="68"/>
    </location>
</feature>
<dbReference type="EMBL" id="UINC01083536">
    <property type="protein sequence ID" value="SVC29332.1"/>
    <property type="molecule type" value="Genomic_DNA"/>
</dbReference>
<sequence length="68" mass="8014">MREKICLVSGGFDPLHRGHIEYFKAAKDLADYLVVAVNSDHWLSEKKEYYFMPWKERASVIRNLEVVN</sequence>
<evidence type="ECO:0000256" key="2">
    <source>
        <dbReference type="ARBA" id="ARBA00022695"/>
    </source>
</evidence>
<evidence type="ECO:0000259" key="3">
    <source>
        <dbReference type="Pfam" id="PF01467"/>
    </source>
</evidence>
<dbReference type="InterPro" id="IPR004821">
    <property type="entry name" value="Cyt_trans-like"/>
</dbReference>
<dbReference type="Gene3D" id="3.40.50.620">
    <property type="entry name" value="HUPs"/>
    <property type="match status" value="1"/>
</dbReference>
<dbReference type="NCBIfam" id="TIGR00125">
    <property type="entry name" value="cyt_tran_rel"/>
    <property type="match status" value="1"/>
</dbReference>
<dbReference type="InterPro" id="IPR014729">
    <property type="entry name" value="Rossmann-like_a/b/a_fold"/>
</dbReference>
<dbReference type="GO" id="GO:0016779">
    <property type="term" value="F:nucleotidyltransferase activity"/>
    <property type="evidence" value="ECO:0007669"/>
    <property type="project" value="UniProtKB-KW"/>
</dbReference>
<keyword evidence="2" id="KW-0548">Nucleotidyltransferase</keyword>
<proteinExistence type="predicted"/>
<gene>
    <name evidence="4" type="ORF">METZ01_LOCUS282186</name>
</gene>
<reference evidence="4" key="1">
    <citation type="submission" date="2018-05" db="EMBL/GenBank/DDBJ databases">
        <authorList>
            <person name="Lanie J.A."/>
            <person name="Ng W.-L."/>
            <person name="Kazmierczak K.M."/>
            <person name="Andrzejewski T.M."/>
            <person name="Davidsen T.M."/>
            <person name="Wayne K.J."/>
            <person name="Tettelin H."/>
            <person name="Glass J.I."/>
            <person name="Rusch D."/>
            <person name="Podicherti R."/>
            <person name="Tsui H.-C.T."/>
            <person name="Winkler M.E."/>
        </authorList>
    </citation>
    <scope>NUCLEOTIDE SEQUENCE</scope>
</reference>
<name>A0A382L205_9ZZZZ</name>
<dbReference type="InterPro" id="IPR050385">
    <property type="entry name" value="Archaeal_FAD_synthase"/>
</dbReference>
<dbReference type="PANTHER" id="PTHR43793:SF1">
    <property type="entry name" value="FAD SYNTHASE"/>
    <property type="match status" value="1"/>
</dbReference>
<protein>
    <recommendedName>
        <fullName evidence="3">Cytidyltransferase-like domain-containing protein</fullName>
    </recommendedName>
</protein>
<evidence type="ECO:0000256" key="1">
    <source>
        <dbReference type="ARBA" id="ARBA00022679"/>
    </source>
</evidence>
<organism evidence="4">
    <name type="scientific">marine metagenome</name>
    <dbReference type="NCBI Taxonomy" id="408172"/>
    <lineage>
        <taxon>unclassified sequences</taxon>
        <taxon>metagenomes</taxon>
        <taxon>ecological metagenomes</taxon>
    </lineage>
</organism>
<feature type="domain" description="Cytidyltransferase-like" evidence="3">
    <location>
        <begin position="8"/>
        <end position="64"/>
    </location>
</feature>
<accession>A0A382L205</accession>
<dbReference type="AlphaFoldDB" id="A0A382L205"/>
<dbReference type="Pfam" id="PF01467">
    <property type="entry name" value="CTP_transf_like"/>
    <property type="match status" value="1"/>
</dbReference>
<keyword evidence="1" id="KW-0808">Transferase</keyword>
<dbReference type="PANTHER" id="PTHR43793">
    <property type="entry name" value="FAD SYNTHASE"/>
    <property type="match status" value="1"/>
</dbReference>
<evidence type="ECO:0000313" key="4">
    <source>
        <dbReference type="EMBL" id="SVC29332.1"/>
    </source>
</evidence>
<dbReference type="SUPFAM" id="SSF52374">
    <property type="entry name" value="Nucleotidylyl transferase"/>
    <property type="match status" value="1"/>
</dbReference>